<dbReference type="InterPro" id="IPR000722">
    <property type="entry name" value="RNA_pol_asu"/>
</dbReference>
<evidence type="ECO:0000256" key="7">
    <source>
        <dbReference type="RuleBase" id="RU004279"/>
    </source>
</evidence>
<dbReference type="Pfam" id="PF04983">
    <property type="entry name" value="RNA_pol_Rpb1_3"/>
    <property type="match status" value="1"/>
</dbReference>
<evidence type="ECO:0000256" key="1">
    <source>
        <dbReference type="ARBA" id="ARBA00022478"/>
    </source>
</evidence>
<dbReference type="EMBL" id="KU568199">
    <property type="protein sequence ID" value="AND83130.1"/>
    <property type="molecule type" value="Genomic_DNA"/>
</dbReference>
<dbReference type="Gene3D" id="1.10.132.30">
    <property type="match status" value="1"/>
</dbReference>
<dbReference type="InterPro" id="IPR038120">
    <property type="entry name" value="Rpb1_funnel_sf"/>
</dbReference>
<feature type="domain" description="RNA polymerase N-terminal" evidence="9">
    <location>
        <begin position="210"/>
        <end position="489"/>
    </location>
</feature>
<dbReference type="GO" id="GO:0000428">
    <property type="term" value="C:DNA-directed RNA polymerase complex"/>
    <property type="evidence" value="ECO:0007669"/>
    <property type="project" value="UniProtKB-KW"/>
</dbReference>
<dbReference type="SMART" id="SM00663">
    <property type="entry name" value="RPOLA_N"/>
    <property type="match status" value="1"/>
</dbReference>
<evidence type="ECO:0000256" key="6">
    <source>
        <dbReference type="ARBA" id="ARBA00048552"/>
    </source>
</evidence>
<dbReference type="Gene3D" id="1.10.40.90">
    <property type="match status" value="1"/>
</dbReference>
<keyword evidence="4" id="KW-0479">Metal-binding</keyword>
<dbReference type="EC" id="2.7.7.6" evidence="7"/>
<keyword evidence="5 7" id="KW-0804">Transcription</keyword>
<dbReference type="AlphaFoldDB" id="A0A172QF28"/>
<keyword evidence="8" id="KW-0812">Transmembrane</keyword>
<feature type="transmembrane region" description="Helical" evidence="8">
    <location>
        <begin position="79"/>
        <end position="98"/>
    </location>
</feature>
<dbReference type="InterPro" id="IPR007081">
    <property type="entry name" value="RNA_pol_Rpb1_5"/>
</dbReference>
<organism evidence="10">
    <name type="scientific">Carsonella ruddii</name>
    <dbReference type="NCBI Taxonomy" id="114186"/>
    <lineage>
        <taxon>Bacteria</taxon>
        <taxon>Pseudomonadati</taxon>
        <taxon>Pseudomonadota</taxon>
        <taxon>Gammaproteobacteria</taxon>
        <taxon>Oceanospirillales</taxon>
        <taxon>Halomonadaceae</taxon>
        <taxon>Zymobacter group</taxon>
        <taxon>Candidatus Carsonella</taxon>
    </lineage>
</organism>
<reference evidence="10" key="2">
    <citation type="submission" date="2016-01" db="EMBL/GenBank/DDBJ databases">
        <authorList>
            <person name="Oliw E.H."/>
        </authorList>
    </citation>
    <scope>NUCLEOTIDE SEQUENCE</scope>
</reference>
<evidence type="ECO:0000259" key="9">
    <source>
        <dbReference type="SMART" id="SM00663"/>
    </source>
</evidence>
<evidence type="ECO:0000256" key="5">
    <source>
        <dbReference type="ARBA" id="ARBA00023163"/>
    </source>
</evidence>
<protein>
    <recommendedName>
        <fullName evidence="7">DNA-directed RNA polymerase subunit</fullName>
        <ecNumber evidence="7">2.7.7.6</ecNumber>
    </recommendedName>
</protein>
<dbReference type="GO" id="GO:0006351">
    <property type="term" value="P:DNA-templated transcription"/>
    <property type="evidence" value="ECO:0007669"/>
    <property type="project" value="InterPro"/>
</dbReference>
<feature type="non-terminal residue" evidence="10">
    <location>
        <position position="850"/>
    </location>
</feature>
<dbReference type="Gene3D" id="4.10.860.120">
    <property type="entry name" value="RNA polymerase II, clamp domain"/>
    <property type="match status" value="1"/>
</dbReference>
<dbReference type="InterPro" id="IPR007080">
    <property type="entry name" value="RNA_pol_Rpb1_1"/>
</dbReference>
<dbReference type="GO" id="GO:0003677">
    <property type="term" value="F:DNA binding"/>
    <property type="evidence" value="ECO:0007669"/>
    <property type="project" value="InterPro"/>
</dbReference>
<comment type="function">
    <text evidence="7">DNA-dependent RNA polymerase catalyzes the transcription of DNA into RNA using the four ribonucleoside triphosphates as substrates.</text>
</comment>
<dbReference type="GO" id="GO:0046872">
    <property type="term" value="F:metal ion binding"/>
    <property type="evidence" value="ECO:0007669"/>
    <property type="project" value="UniProtKB-KW"/>
</dbReference>
<keyword evidence="2 7" id="KW-0808">Transferase</keyword>
<dbReference type="InterPro" id="IPR007066">
    <property type="entry name" value="RNA_pol_Rpb1_3"/>
</dbReference>
<evidence type="ECO:0000256" key="8">
    <source>
        <dbReference type="SAM" id="Phobius"/>
    </source>
</evidence>
<sequence length="850" mass="99302">MIKNNFKKITIKLASFSKILSWSFGEVCNSNYINFKNLKPEKKGLFCLSIFSNFNLCCEKKKCFCNKNNKFLNLKRAHLNYRMGHFIFCYPLIHIWFIKSTPNGISNLINLSYKIIFKIINFKIKIVVKSFLKKIKKFHLYLFDTKISSKIFTLSGNKAIKKLLSDDELFLDCILIKKKILNCESYYKLFFFLHQINKIYIFYLSGNKPKWMIISAIPVAPPRMRPLVPLSIGKYASSDLNELYKKIIDRNCRLQKMMIIGAPKNILINERVLLQESLNALFDNEKLSSPILSPSKRILKSFSSSIKGKYGRFRQNLLGKRVDFSARTVISVEPSLFLYQCAIPIEICLELFKPFIFFELKKKKKINTLSFIDDFYKRNKKFVINCLLKIIKNRTILLNRAPTLHRMGFQSFKILLTQDKTIKLHPLVCLSYNADFDGDQMAIHLPLTINSLNESNLLLLSINNILSPSNGEPIIIPTQDIIMGLYFLTYNYNFNLNNKIFSINDIILFFNYNNFNFQLNIYFQYKKKNIKTNIGRVLFFNILNNNIDFLFINKTIKKKSMSYIIKYMYEFYNFKKLIIILDKLKKIGFLISTFSGITICYDDLKEIKNKYFLQKIINKLIYKNNIFKIIDLFEKIFLNLILKNICIKKKNKKFLNNLFLMMDSGSRGSMLQIKQLIGFRGFFSKSNGDIINEPILENLKNGLSMKSFFISTFGARKGLTDTSLKTANSGYLTRKLIDALHDLVIYKINCMTKSGIEIFIFNFKKIILLYRKIFGRIILKNIIYNNKILISKNVIIDNKILFLLIKKKIKKIRLRSPLHCISSRGICSFCYGIDLSTNKLILIGIPIGII</sequence>
<dbReference type="InterPro" id="IPR007083">
    <property type="entry name" value="RNA_pol_Rpb1_4"/>
</dbReference>
<keyword evidence="1 7" id="KW-0240">DNA-directed RNA polymerase</keyword>
<keyword evidence="8" id="KW-1133">Transmembrane helix</keyword>
<proteinExistence type="inferred from homology"/>
<dbReference type="InterPro" id="IPR042102">
    <property type="entry name" value="RNA_pol_Rpb1_3_sf"/>
</dbReference>
<evidence type="ECO:0000256" key="4">
    <source>
        <dbReference type="ARBA" id="ARBA00022723"/>
    </source>
</evidence>
<evidence type="ECO:0000256" key="3">
    <source>
        <dbReference type="ARBA" id="ARBA00022695"/>
    </source>
</evidence>
<reference evidence="10" key="1">
    <citation type="journal article" date="2016" name="Environ. Microbiol.">
        <title>Codivergence of the primary bacterial endosymbiont of psyllids versus host switches and replacement of their secondary bacterial endosymbionts.</title>
        <authorList>
            <person name="Hall A.A."/>
            <person name="Morrow J.L."/>
            <person name="Fromont C."/>
            <person name="Steinbauer M.J."/>
            <person name="Taylor G.S."/>
            <person name="Johnson S.N."/>
            <person name="Cook J.M."/>
            <person name="Riegler M."/>
        </authorList>
    </citation>
    <scope>NUCLEOTIDE SEQUENCE</scope>
</reference>
<dbReference type="InterPro" id="IPR045867">
    <property type="entry name" value="DNA-dir_RpoC_beta_prime"/>
</dbReference>
<dbReference type="GO" id="GO:0003899">
    <property type="term" value="F:DNA-directed RNA polymerase activity"/>
    <property type="evidence" value="ECO:0007669"/>
    <property type="project" value="UniProtKB-EC"/>
</dbReference>
<comment type="catalytic activity">
    <reaction evidence="6 7">
        <text>RNA(n) + a ribonucleoside 5'-triphosphate = RNA(n+1) + diphosphate</text>
        <dbReference type="Rhea" id="RHEA:21248"/>
        <dbReference type="Rhea" id="RHEA-COMP:14527"/>
        <dbReference type="Rhea" id="RHEA-COMP:17342"/>
        <dbReference type="ChEBI" id="CHEBI:33019"/>
        <dbReference type="ChEBI" id="CHEBI:61557"/>
        <dbReference type="ChEBI" id="CHEBI:140395"/>
        <dbReference type="EC" id="2.7.7.6"/>
    </reaction>
</comment>
<dbReference type="Pfam" id="PF00623">
    <property type="entry name" value="RNA_pol_Rpb1_2"/>
    <property type="match status" value="2"/>
</dbReference>
<dbReference type="PANTHER" id="PTHR19376">
    <property type="entry name" value="DNA-DIRECTED RNA POLYMERASE"/>
    <property type="match status" value="1"/>
</dbReference>
<gene>
    <name evidence="10" type="primary">rpoC</name>
</gene>
<dbReference type="Gene3D" id="1.10.274.100">
    <property type="entry name" value="RNA polymerase Rpb1, domain 3"/>
    <property type="match status" value="1"/>
</dbReference>
<dbReference type="SUPFAM" id="SSF64484">
    <property type="entry name" value="beta and beta-prime subunits of DNA dependent RNA-polymerase"/>
    <property type="match status" value="1"/>
</dbReference>
<accession>A0A172QF28</accession>
<dbReference type="Gene3D" id="2.40.40.20">
    <property type="match status" value="1"/>
</dbReference>
<evidence type="ECO:0000256" key="2">
    <source>
        <dbReference type="ARBA" id="ARBA00022679"/>
    </source>
</evidence>
<dbReference type="InterPro" id="IPR006592">
    <property type="entry name" value="RNA_pol_N"/>
</dbReference>
<comment type="similarity">
    <text evidence="7">Belongs to the RNA polymerase beta' chain family.</text>
</comment>
<dbReference type="Pfam" id="PF05000">
    <property type="entry name" value="RNA_pol_Rpb1_4"/>
    <property type="match status" value="1"/>
</dbReference>
<dbReference type="PANTHER" id="PTHR19376:SF54">
    <property type="entry name" value="DNA-DIRECTED RNA POLYMERASE SUBUNIT BETA"/>
    <property type="match status" value="1"/>
</dbReference>
<keyword evidence="3 7" id="KW-0548">Nucleotidyltransferase</keyword>
<keyword evidence="8" id="KW-0472">Membrane</keyword>
<name>A0A172QF28_CARRU</name>
<dbReference type="InterPro" id="IPR044893">
    <property type="entry name" value="RNA_pol_Rpb1_clamp_domain"/>
</dbReference>
<dbReference type="Pfam" id="PF04997">
    <property type="entry name" value="RNA_pol_Rpb1_1"/>
    <property type="match status" value="1"/>
</dbReference>
<evidence type="ECO:0000313" key="10">
    <source>
        <dbReference type="EMBL" id="AND83130.1"/>
    </source>
</evidence>
<dbReference type="Pfam" id="PF04998">
    <property type="entry name" value="RNA_pol_Rpb1_5"/>
    <property type="match status" value="1"/>
</dbReference>